<organism evidence="3 4">
    <name type="scientific">Colwellia psychrerythraea</name>
    <name type="common">Vibrio psychroerythus</name>
    <dbReference type="NCBI Taxonomy" id="28229"/>
    <lineage>
        <taxon>Bacteria</taxon>
        <taxon>Pseudomonadati</taxon>
        <taxon>Pseudomonadota</taxon>
        <taxon>Gammaproteobacteria</taxon>
        <taxon>Alteromonadales</taxon>
        <taxon>Colwelliaceae</taxon>
        <taxon>Colwellia</taxon>
    </lineage>
</organism>
<dbReference type="NCBIfam" id="TIGR02159">
    <property type="entry name" value="PA_CoA_Oxy4"/>
    <property type="match status" value="1"/>
</dbReference>
<evidence type="ECO:0000313" key="4">
    <source>
        <dbReference type="Proteomes" id="UP000243053"/>
    </source>
</evidence>
<proteinExistence type="predicted"/>
<evidence type="ECO:0000259" key="2">
    <source>
        <dbReference type="Pfam" id="PF23451"/>
    </source>
</evidence>
<dbReference type="Pfam" id="PF23451">
    <property type="entry name" value="Zn_ribbon_PaaD"/>
    <property type="match status" value="1"/>
</dbReference>
<dbReference type="Gene3D" id="3.30.300.130">
    <property type="entry name" value="Fe-S cluster assembly (FSCA)"/>
    <property type="match status" value="1"/>
</dbReference>
<protein>
    <submittedName>
        <fullName evidence="3">Phenylacetate-CoA oxygenase subunit PaaJ</fullName>
    </submittedName>
</protein>
<dbReference type="InterPro" id="IPR011883">
    <property type="entry name" value="PaaD-like"/>
</dbReference>
<dbReference type="SUPFAM" id="SSF117916">
    <property type="entry name" value="Fe-S cluster assembly (FSCA) domain-like"/>
    <property type="match status" value="1"/>
</dbReference>
<name>A0A1Y5EM69_COLPS</name>
<evidence type="ECO:0000259" key="1">
    <source>
        <dbReference type="Pfam" id="PF01883"/>
    </source>
</evidence>
<dbReference type="InterPro" id="IPR034904">
    <property type="entry name" value="FSCA_dom_sf"/>
</dbReference>
<dbReference type="InterPro" id="IPR002744">
    <property type="entry name" value="MIP18-like"/>
</dbReference>
<dbReference type="EMBL" id="MAAF01000025">
    <property type="protein sequence ID" value="OUR83791.1"/>
    <property type="molecule type" value="Genomic_DNA"/>
</dbReference>
<comment type="caution">
    <text evidence="3">The sequence shown here is derived from an EMBL/GenBank/DDBJ whole genome shotgun (WGS) entry which is preliminary data.</text>
</comment>
<feature type="domain" description="MIP18 family-like" evidence="1">
    <location>
        <begin position="27"/>
        <end position="85"/>
    </location>
</feature>
<feature type="domain" description="PaaD zinc beta ribbon" evidence="2">
    <location>
        <begin position="133"/>
        <end position="178"/>
    </location>
</feature>
<gene>
    <name evidence="3" type="ORF">A9Q75_03985</name>
</gene>
<dbReference type="InterPro" id="IPR052339">
    <property type="entry name" value="Fe-S_Maturation_MIP18"/>
</dbReference>
<dbReference type="InterPro" id="IPR056572">
    <property type="entry name" value="Zn_ribbon_PaaD"/>
</dbReference>
<dbReference type="AlphaFoldDB" id="A0A1Y5EM69"/>
<dbReference type="Proteomes" id="UP000243053">
    <property type="component" value="Unassembled WGS sequence"/>
</dbReference>
<evidence type="ECO:0000313" key="3">
    <source>
        <dbReference type="EMBL" id="OUR83791.1"/>
    </source>
</evidence>
<dbReference type="Pfam" id="PF01883">
    <property type="entry name" value="FeS_assembly_P"/>
    <property type="match status" value="1"/>
</dbReference>
<reference evidence="4" key="1">
    <citation type="journal article" date="2017" name="Proc. Natl. Acad. Sci. U.S.A.">
        <title>Simulation of Deepwater Horizon oil plume reveals substrate specialization within a complex community of hydrocarbon degraders.</title>
        <authorList>
            <person name="Hu P."/>
            <person name="Dubinsky E.A."/>
            <person name="Probst A.J."/>
            <person name="Wang J."/>
            <person name="Sieber C.M.K."/>
            <person name="Tom L.M."/>
            <person name="Gardinali P."/>
            <person name="Banfield J.F."/>
            <person name="Atlas R.M."/>
            <person name="Andersen G.L."/>
        </authorList>
    </citation>
    <scope>NUCLEOTIDE SEQUENCE [LARGE SCALE GENOMIC DNA]</scope>
</reference>
<accession>A0A1Y5EM69</accession>
<dbReference type="PANTHER" id="PTHR42831">
    <property type="entry name" value="FE-S PROTEIN MATURATION AUXILIARY FACTOR YITW"/>
    <property type="match status" value="1"/>
</dbReference>
<sequence>MQVIPTKSPTQFEREQFRRNSEFPELWQCLDQVKDPEIPALSLWDIGILKDIKRQGKQATVTITPTYSGCPAMDAIAEDITIAFKAHGIEKTVIITELSPAWTTDWMTDKGRNQLRDYGIAPPNDVIGGHEQPLNSDSKVLCPQCSSADTKLLSEYGSTACKALFQCNSCHESFDLFKHI</sequence>
<dbReference type="PANTHER" id="PTHR42831:SF3">
    <property type="entry name" value="1,2-PHENYLACETYL-COA EPOXIDASE, SUBUNIT D-RELATED"/>
    <property type="match status" value="1"/>
</dbReference>